<dbReference type="Pfam" id="PF00639">
    <property type="entry name" value="Rotamase"/>
    <property type="match status" value="1"/>
</dbReference>
<comment type="caution">
    <text evidence="3">The sequence shown here is derived from an EMBL/GenBank/DDBJ whole genome shotgun (WGS) entry which is preliminary data.</text>
</comment>
<dbReference type="PANTHER" id="PTHR43629">
    <property type="entry name" value="PEPTIDYL-PROLYL CIS-TRANS ISOMERASE"/>
    <property type="match status" value="1"/>
</dbReference>
<dbReference type="InterPro" id="IPR000297">
    <property type="entry name" value="PPIase_PpiC"/>
</dbReference>
<dbReference type="EMBL" id="JRYO01000259">
    <property type="protein sequence ID" value="KHE90490.1"/>
    <property type="molecule type" value="Genomic_DNA"/>
</dbReference>
<protein>
    <submittedName>
        <fullName evidence="3">Peptidyl-prolyl cis-trans isomerase</fullName>
        <ecNumber evidence="3">5.2.1.8</ecNumber>
    </submittedName>
</protein>
<dbReference type="InterPro" id="IPR046357">
    <property type="entry name" value="PPIase_dom_sf"/>
</dbReference>
<dbReference type="Gene3D" id="3.10.50.40">
    <property type="match status" value="1"/>
</dbReference>
<keyword evidence="1" id="KW-0697">Rotamase</keyword>
<proteinExistence type="predicted"/>
<feature type="domain" description="PpiC" evidence="2">
    <location>
        <begin position="1"/>
        <end position="90"/>
    </location>
</feature>
<dbReference type="PROSITE" id="PS50198">
    <property type="entry name" value="PPIC_PPIASE_2"/>
    <property type="match status" value="1"/>
</dbReference>
<dbReference type="PATRIC" id="fig|237368.3.peg.4046"/>
<dbReference type="InterPro" id="IPR052204">
    <property type="entry name" value="PpiC/parvulin_rotamase"/>
</dbReference>
<dbReference type="AlphaFoldDB" id="A0A0B0EIF0"/>
<dbReference type="EC" id="5.2.1.8" evidence="3"/>
<dbReference type="Proteomes" id="UP000030652">
    <property type="component" value="Unassembled WGS sequence"/>
</dbReference>
<evidence type="ECO:0000256" key="1">
    <source>
        <dbReference type="PROSITE-ProRule" id="PRU00278"/>
    </source>
</evidence>
<accession>A0A0B0EIF0</accession>
<sequence length="92" mass="9992">MGTARARHILVSSQEDCGKLKEQIEGGADFEAIAKEHSQCPSGQSGGDLGEFSPGQMVKEFDQVVFNDEVGKVHGPVKTDFGYHLIEITNRT</sequence>
<evidence type="ECO:0000313" key="3">
    <source>
        <dbReference type="EMBL" id="KHE90490.1"/>
    </source>
</evidence>
<keyword evidence="1 3" id="KW-0413">Isomerase</keyword>
<dbReference type="GO" id="GO:0003755">
    <property type="term" value="F:peptidyl-prolyl cis-trans isomerase activity"/>
    <property type="evidence" value="ECO:0007669"/>
    <property type="project" value="UniProtKB-KW"/>
</dbReference>
<dbReference type="PANTHER" id="PTHR43629:SF2">
    <property type="entry name" value="RHODANESE-LIKE_PPIC DOMAIN-CONTAINING PROTEIN 12, CHLOROPLASTIC"/>
    <property type="match status" value="1"/>
</dbReference>
<gene>
    <name evidence="3" type="primary">ppiC</name>
    <name evidence="3" type="ORF">SCABRO_03758</name>
</gene>
<evidence type="ECO:0000313" key="4">
    <source>
        <dbReference type="Proteomes" id="UP000030652"/>
    </source>
</evidence>
<dbReference type="eggNOG" id="COG0760">
    <property type="taxonomic scope" value="Bacteria"/>
</dbReference>
<name>A0A0B0EIF0_9BACT</name>
<dbReference type="SUPFAM" id="SSF54534">
    <property type="entry name" value="FKBP-like"/>
    <property type="match status" value="1"/>
</dbReference>
<evidence type="ECO:0000259" key="2">
    <source>
        <dbReference type="PROSITE" id="PS50198"/>
    </source>
</evidence>
<organism evidence="3 4">
    <name type="scientific">Candidatus Scalindua brodae</name>
    <dbReference type="NCBI Taxonomy" id="237368"/>
    <lineage>
        <taxon>Bacteria</taxon>
        <taxon>Pseudomonadati</taxon>
        <taxon>Planctomycetota</taxon>
        <taxon>Candidatus Brocadiia</taxon>
        <taxon>Candidatus Brocadiales</taxon>
        <taxon>Candidatus Scalinduaceae</taxon>
        <taxon>Candidatus Scalindua</taxon>
    </lineage>
</organism>
<reference evidence="3 4" key="1">
    <citation type="submission" date="2014-10" db="EMBL/GenBank/DDBJ databases">
        <title>Draft genome of anammox bacterium scalindua brodae, obtained using differential coverage binning of sequence data from two enrichment reactors.</title>
        <authorList>
            <person name="Speth D.R."/>
            <person name="Russ L."/>
            <person name="Kartal B."/>
            <person name="Op den Camp H.J."/>
            <person name="Dutilh B.E."/>
            <person name="Jetten M.S."/>
        </authorList>
    </citation>
    <scope>NUCLEOTIDE SEQUENCE [LARGE SCALE GENOMIC DNA]</scope>
    <source>
        <strain evidence="3">RU1</strain>
    </source>
</reference>